<comment type="caution">
    <text evidence="1">The sequence shown here is derived from an EMBL/GenBank/DDBJ whole genome shotgun (WGS) entry which is preliminary data.</text>
</comment>
<sequence length="208" mass="24589">WNDFRAYLDKYQLDTYQIFRQSTFTFVEKRNAEITATNNRRVRGSETDAQRLIPLELKTFWTKLVCTHGWNRKRSGKDFRKFHFDRGTGCKANIKVAVAWDNAKGIFMVRVTDYDVRHNHAVSKAAYQNHVSNRQVQDPTLLAFVDELQAAGANPKLMMQYLRKKTGTLDMLKFDMFILRIFTCYYGRKECSLRYVHNLVSRILEKRN</sequence>
<protein>
    <submittedName>
        <fullName evidence="1">ABC transporter</fullName>
    </submittedName>
</protein>
<proteinExistence type="predicted"/>
<dbReference type="PANTHER" id="PTHR31569:SF4">
    <property type="entry name" value="SWIM-TYPE DOMAIN-CONTAINING PROTEIN"/>
    <property type="match status" value="1"/>
</dbReference>
<dbReference type="EMBL" id="NBNE01018411">
    <property type="protein sequence ID" value="OWY92287.1"/>
    <property type="molecule type" value="Genomic_DNA"/>
</dbReference>
<evidence type="ECO:0000313" key="2">
    <source>
        <dbReference type="Proteomes" id="UP000198211"/>
    </source>
</evidence>
<accession>A0A225UGE8</accession>
<dbReference type="OrthoDB" id="123999at2759"/>
<evidence type="ECO:0000313" key="1">
    <source>
        <dbReference type="EMBL" id="OWY92287.1"/>
    </source>
</evidence>
<feature type="non-terminal residue" evidence="1">
    <location>
        <position position="1"/>
    </location>
</feature>
<dbReference type="STRING" id="4795.A0A225UGE8"/>
<dbReference type="Proteomes" id="UP000198211">
    <property type="component" value="Unassembled WGS sequence"/>
</dbReference>
<dbReference type="PANTHER" id="PTHR31569">
    <property type="entry name" value="SWIM-TYPE DOMAIN-CONTAINING PROTEIN"/>
    <property type="match status" value="1"/>
</dbReference>
<dbReference type="AlphaFoldDB" id="A0A225UGE8"/>
<keyword evidence="2" id="KW-1185">Reference proteome</keyword>
<organism evidence="1 2">
    <name type="scientific">Phytophthora megakarya</name>
    <dbReference type="NCBI Taxonomy" id="4795"/>
    <lineage>
        <taxon>Eukaryota</taxon>
        <taxon>Sar</taxon>
        <taxon>Stramenopiles</taxon>
        <taxon>Oomycota</taxon>
        <taxon>Peronosporomycetes</taxon>
        <taxon>Peronosporales</taxon>
        <taxon>Peronosporaceae</taxon>
        <taxon>Phytophthora</taxon>
    </lineage>
</organism>
<gene>
    <name evidence="1" type="ORF">PHMEG_00038774</name>
</gene>
<dbReference type="InterPro" id="IPR052579">
    <property type="entry name" value="Zinc_finger_SWIM"/>
</dbReference>
<reference evidence="2" key="1">
    <citation type="submission" date="2017-03" db="EMBL/GenBank/DDBJ databases">
        <title>Phytopthora megakarya and P. palmivora, two closely related causual agents of cacao black pod achieved similar genome size and gene model numbers by different mechanisms.</title>
        <authorList>
            <person name="Ali S."/>
            <person name="Shao J."/>
            <person name="Larry D.J."/>
            <person name="Kronmiller B."/>
            <person name="Shen D."/>
            <person name="Strem M.D."/>
            <person name="Melnick R.L."/>
            <person name="Guiltinan M.J."/>
            <person name="Tyler B.M."/>
            <person name="Meinhardt L.W."/>
            <person name="Bailey B.A."/>
        </authorList>
    </citation>
    <scope>NUCLEOTIDE SEQUENCE [LARGE SCALE GENOMIC DNA]</scope>
    <source>
        <strain evidence="2">zdho120</strain>
    </source>
</reference>
<name>A0A225UGE8_9STRA</name>